<feature type="compositionally biased region" description="Low complexity" evidence="1">
    <location>
        <begin position="1569"/>
        <end position="1603"/>
    </location>
</feature>
<evidence type="ECO:0000256" key="1">
    <source>
        <dbReference type="SAM" id="MobiDB-lite"/>
    </source>
</evidence>
<organism evidence="3 4">
    <name type="scientific">Actinomortierella ambigua</name>
    <dbReference type="NCBI Taxonomy" id="1343610"/>
    <lineage>
        <taxon>Eukaryota</taxon>
        <taxon>Fungi</taxon>
        <taxon>Fungi incertae sedis</taxon>
        <taxon>Mucoromycota</taxon>
        <taxon>Mortierellomycotina</taxon>
        <taxon>Mortierellomycetes</taxon>
        <taxon>Mortierellales</taxon>
        <taxon>Mortierellaceae</taxon>
        <taxon>Actinomortierella</taxon>
    </lineage>
</organism>
<feature type="compositionally biased region" description="Basic and acidic residues" evidence="1">
    <location>
        <begin position="1"/>
        <end position="13"/>
    </location>
</feature>
<dbReference type="InterPro" id="IPR046368">
    <property type="entry name" value="Tag1"/>
</dbReference>
<feature type="compositionally biased region" description="Pro residues" evidence="1">
    <location>
        <begin position="1559"/>
        <end position="1568"/>
    </location>
</feature>
<dbReference type="SUPFAM" id="SSF117070">
    <property type="entry name" value="LEA14-like"/>
    <property type="match status" value="1"/>
</dbReference>
<dbReference type="OrthoDB" id="10039566at2759"/>
<comment type="caution">
    <text evidence="3">The sequence shown here is derived from an EMBL/GenBank/DDBJ whole genome shotgun (WGS) entry which is preliminary data.</text>
</comment>
<evidence type="ECO:0000256" key="2">
    <source>
        <dbReference type="SAM" id="Phobius"/>
    </source>
</evidence>
<dbReference type="Pfam" id="PF12505">
    <property type="entry name" value="DUF3712"/>
    <property type="match status" value="4"/>
</dbReference>
<evidence type="ECO:0000313" key="4">
    <source>
        <dbReference type="Proteomes" id="UP000807716"/>
    </source>
</evidence>
<accession>A0A9P6U829</accession>
<dbReference type="EMBL" id="JAAAJB010000166">
    <property type="protein sequence ID" value="KAG0263218.1"/>
    <property type="molecule type" value="Genomic_DNA"/>
</dbReference>
<reference evidence="3" key="1">
    <citation type="journal article" date="2020" name="Fungal Divers.">
        <title>Resolving the Mortierellaceae phylogeny through synthesis of multi-gene phylogenetics and phylogenomics.</title>
        <authorList>
            <person name="Vandepol N."/>
            <person name="Liber J."/>
            <person name="Desiro A."/>
            <person name="Na H."/>
            <person name="Kennedy M."/>
            <person name="Barry K."/>
            <person name="Grigoriev I.V."/>
            <person name="Miller A.N."/>
            <person name="O'Donnell K."/>
            <person name="Stajich J.E."/>
            <person name="Bonito G."/>
        </authorList>
    </citation>
    <scope>NUCLEOTIDE SEQUENCE</scope>
    <source>
        <strain evidence="3">BC1065</strain>
    </source>
</reference>
<gene>
    <name evidence="3" type="ORF">DFQ27_001860</name>
</gene>
<feature type="region of interest" description="Disordered" evidence="1">
    <location>
        <begin position="1558"/>
        <end position="1623"/>
    </location>
</feature>
<feature type="compositionally biased region" description="Pro residues" evidence="1">
    <location>
        <begin position="1604"/>
        <end position="1614"/>
    </location>
</feature>
<keyword evidence="2" id="KW-0812">Transmembrane</keyword>
<protein>
    <submittedName>
        <fullName evidence="3">Uncharacterized protein</fullName>
    </submittedName>
</protein>
<keyword evidence="2" id="KW-0472">Membrane</keyword>
<dbReference type="Proteomes" id="UP000807716">
    <property type="component" value="Unassembled WGS sequence"/>
</dbReference>
<sequence>MAFDIRDEEGRDPEMDEFDEYEDVKQPQKQKFYRRKKFWWCCIPTTVITIVVAVVLALYVIMPKIAQGLMNKSTISLQQIDISGPTETKMTVAMKGKMENTGPFHAEISFPDPVQVSWNGAVLGTTTIPGKSSASGGSGDLDVVSDFTVTDAAKFAEFSSYMLNSESFVWKLDGKLNVKALGHTVKDLDLSKEIKVSAFNGLQNIKIEKFALPGDDPTGKGINVEITTSVTNPSAIQMEMGTLTLAITYKDTFMGLVSSEDLIMVRGPQTMTLKGVLVPQTTPEGLSATSELMSRYIANVVTDTIATGHDVTPKNGAVSWLSTAIKNLKLTVPLQSPAPLQLIKALNLGALGLVFTPPTAYSPLTTSTGVTANYSLPEGFDFNVQFTQVANSFTLSRGGVAIASLNSSYNPATSNMALGQLTFDLLQTPLLVSEVSQVAFQEFNRDLTVGSNVDFQVVGNASVYANTSIGVVNLVNIPFNATTDLAGLQSLANPPPTITSIQVVQGTTTALTMDIGVVIVNPSSLSMSAGDVVLDLLYGGVKLGTVTMPNLNIVPGANEINATSTIDPAASPQGMELLTLYTSGAGASVSIAGSPATTQVESLSLAFGALDIGSQMPGLGSKLLESASLTILDTTLQDGLAQSIVTTNNPFVPGMTIMAIDAKITYGDVSVGTVQQTFSQPPLIPGTGQGTINTLLSMNTDPHDLVKLIRAQAIVNGVDTTAFDGLLALQQGANPPAELFRNFNVAEFTIKAMHGLKVDIAMTVSVKVGDYAVTMPYTQTGVPAVADASILKLIPIVGTPIAQLLVERSVLDFSAIQIINPTETSFQNDILGSIKNTGPLDAQISFPNPVTISFNGKMLGGMQMPPVQAKADIGASLDIKAAPFTITDGAAFTEFTIFALNNPDFEWTVASEGLVVSAMGVNLPGVKMTKTVKLKGFNKLSSLELKEYVINGLDEAGVHMLINGTLANPATIGMTIPAAVFQTEFEGKVLGPATIPALTLYPGQASPLTLQASIVPSAEDLTPVLKTIFGNALSNKPTPLMAKGMGAPGVSWLDAAIKTLQMPATLPPWPHAPISAVRINAMMMDFTCADCVWNPNSESTIEADLNLPFTANAPIYELSQNVVIKDTAGNIVGALETGFGPAKVVGNTVTSTTPQANFRVSDERKEHFKQFVKELQLADRYELGLSGTATSKLRLGRLGDLVIENIPLDVKTTINGMQGLKNVTIVGIPVLDTSDFTKVKILTSVNLYNPSPLTLHLGDLNIDMERVAPSAEQPLGLFGTANMNNLVLVPGDNFIVSVGEMMGLDTPVALGVTIDLGSGTTDIFVGLLGRPDSTNIESLTLAIDSMNATTVIRGTMVGQREDYFNTFKINTTPESFKPPYPITVDVVMNTRPLKGQPYKLVSFPADSMGGFKEGFAAYLRGPDMNKPDINTVFRMSEGPFNGVVPANSQGTELKGWNAALSIFDQTYGGYQGVPNPAPDNMPFLRSLDALFATSLTVPVYTESMNYRIASPPSSQKTVDFLASSGPDARPDKDTIMLTIDEATRLAIKAAIANNGVVPDMPPVAPPPTTTVEPTPTAPVTTPEPTTTTVDPVDPVDPVVTPTDAPSPPSSPLPSPTTTDTVPV</sequence>
<keyword evidence="4" id="KW-1185">Reference proteome</keyword>
<dbReference type="InterPro" id="IPR022185">
    <property type="entry name" value="DUF3712"/>
</dbReference>
<dbReference type="PANTHER" id="PTHR35895">
    <property type="entry name" value="CHROMOSOME 16, WHOLE GENOME SHOTGUN SEQUENCE"/>
    <property type="match status" value="1"/>
</dbReference>
<proteinExistence type="predicted"/>
<evidence type="ECO:0000313" key="3">
    <source>
        <dbReference type="EMBL" id="KAG0263218.1"/>
    </source>
</evidence>
<keyword evidence="2" id="KW-1133">Transmembrane helix</keyword>
<feature type="region of interest" description="Disordered" evidence="1">
    <location>
        <begin position="1"/>
        <end position="22"/>
    </location>
</feature>
<dbReference type="PANTHER" id="PTHR35895:SF1">
    <property type="entry name" value="LIPID-BINDING SERUM GLYCOPROTEIN C-TERMINAL DOMAIN-CONTAINING PROTEIN"/>
    <property type="match status" value="1"/>
</dbReference>
<dbReference type="GO" id="GO:0000329">
    <property type="term" value="C:fungal-type vacuole membrane"/>
    <property type="evidence" value="ECO:0007669"/>
    <property type="project" value="InterPro"/>
</dbReference>
<feature type="transmembrane region" description="Helical" evidence="2">
    <location>
        <begin position="38"/>
        <end position="62"/>
    </location>
</feature>
<name>A0A9P6U829_9FUNG</name>